<comment type="caution">
    <text evidence="2">The sequence shown here is derived from an EMBL/GenBank/DDBJ whole genome shotgun (WGS) entry which is preliminary data.</text>
</comment>
<dbReference type="Proteomes" id="UP000679950">
    <property type="component" value="Unassembled WGS sequence"/>
</dbReference>
<sequence length="59" mass="6842">MDKLTNEALDHEWRDLILKALEAGMSADSIRDFFRNYISPETQVSVERKTNVKDSTNIK</sequence>
<accession>A0ABQ4KCJ8</accession>
<dbReference type="Pfam" id="PF08671">
    <property type="entry name" value="SinI"/>
    <property type="match status" value="1"/>
</dbReference>
<evidence type="ECO:0000313" key="2">
    <source>
        <dbReference type="EMBL" id="GIN55705.1"/>
    </source>
</evidence>
<name>A0ABQ4KCJ8_9BACI</name>
<gene>
    <name evidence="2" type="ORF">J8TS2_00240</name>
</gene>
<keyword evidence="3" id="KW-1185">Reference proteome</keyword>
<protein>
    <recommendedName>
        <fullName evidence="1">Sin domain-containing protein</fullName>
    </recommendedName>
</protein>
<dbReference type="PROSITE" id="PS51500">
    <property type="entry name" value="SIN"/>
    <property type="match status" value="1"/>
</dbReference>
<dbReference type="SUPFAM" id="SSF47406">
    <property type="entry name" value="SinR repressor dimerisation domain-like"/>
    <property type="match status" value="1"/>
</dbReference>
<evidence type="ECO:0000313" key="3">
    <source>
        <dbReference type="Proteomes" id="UP000679950"/>
    </source>
</evidence>
<evidence type="ECO:0000259" key="1">
    <source>
        <dbReference type="PROSITE" id="PS51500"/>
    </source>
</evidence>
<proteinExistence type="predicted"/>
<feature type="domain" description="Sin" evidence="1">
    <location>
        <begin position="1"/>
        <end position="38"/>
    </location>
</feature>
<organism evidence="2 3">
    <name type="scientific">Lederbergia ruris</name>
    <dbReference type="NCBI Taxonomy" id="217495"/>
    <lineage>
        <taxon>Bacteria</taxon>
        <taxon>Bacillati</taxon>
        <taxon>Bacillota</taxon>
        <taxon>Bacilli</taxon>
        <taxon>Bacillales</taxon>
        <taxon>Bacillaceae</taxon>
        <taxon>Lederbergia</taxon>
    </lineage>
</organism>
<dbReference type="EMBL" id="BORB01000001">
    <property type="protein sequence ID" value="GIN55705.1"/>
    <property type="molecule type" value="Genomic_DNA"/>
</dbReference>
<dbReference type="InterPro" id="IPR036281">
    <property type="entry name" value="SinR/SinI_dimer_dom_sf"/>
</dbReference>
<dbReference type="RefSeq" id="WP_212964803.1">
    <property type="nucleotide sequence ID" value="NZ_BORB01000001.1"/>
</dbReference>
<reference evidence="2 3" key="1">
    <citation type="submission" date="2021-03" db="EMBL/GenBank/DDBJ databases">
        <title>Antimicrobial resistance genes in bacteria isolated from Japanese honey, and their potential for conferring macrolide and lincosamide resistance in the American foulbrood pathogen Paenibacillus larvae.</title>
        <authorList>
            <person name="Okamoto M."/>
            <person name="Kumagai M."/>
            <person name="Kanamori H."/>
            <person name="Takamatsu D."/>
        </authorList>
    </citation>
    <scope>NUCLEOTIDE SEQUENCE [LARGE SCALE GENOMIC DNA]</scope>
    <source>
        <strain evidence="2 3">J8TS2</strain>
    </source>
</reference>
<dbReference type="InterPro" id="IPR010981">
    <property type="entry name" value="SinR/SinI_dimer_dom"/>
</dbReference>